<reference evidence="4 5" key="1">
    <citation type="submission" date="2019-02" db="EMBL/GenBank/DDBJ databases">
        <title>Deep-cultivation of Planctomycetes and their phenomic and genomic characterization uncovers novel biology.</title>
        <authorList>
            <person name="Wiegand S."/>
            <person name="Jogler M."/>
            <person name="Boedeker C."/>
            <person name="Pinto D."/>
            <person name="Vollmers J."/>
            <person name="Rivas-Marin E."/>
            <person name="Kohn T."/>
            <person name="Peeters S.H."/>
            <person name="Heuer A."/>
            <person name="Rast P."/>
            <person name="Oberbeckmann S."/>
            <person name="Bunk B."/>
            <person name="Jeske O."/>
            <person name="Meyerdierks A."/>
            <person name="Storesund J.E."/>
            <person name="Kallscheuer N."/>
            <person name="Luecker S."/>
            <person name="Lage O.M."/>
            <person name="Pohl T."/>
            <person name="Merkel B.J."/>
            <person name="Hornburger P."/>
            <person name="Mueller R.-W."/>
            <person name="Bruemmer F."/>
            <person name="Labrenz M."/>
            <person name="Spormann A.M."/>
            <person name="Op den Camp H."/>
            <person name="Overmann J."/>
            <person name="Amann R."/>
            <person name="Jetten M.S.M."/>
            <person name="Mascher T."/>
            <person name="Medema M.H."/>
            <person name="Devos D.P."/>
            <person name="Kaster A.-K."/>
            <person name="Ovreas L."/>
            <person name="Rohde M."/>
            <person name="Galperin M.Y."/>
            <person name="Jogler C."/>
        </authorList>
    </citation>
    <scope>NUCLEOTIDE SEQUENCE [LARGE SCALE GENOMIC DNA]</scope>
    <source>
        <strain evidence="4 5">Pla85_3_4</strain>
    </source>
</reference>
<feature type="signal peptide" evidence="3">
    <location>
        <begin position="1"/>
        <end position="26"/>
    </location>
</feature>
<dbReference type="Proteomes" id="UP000317648">
    <property type="component" value="Chromosome"/>
</dbReference>
<keyword evidence="5" id="KW-1185">Reference proteome</keyword>
<sequence length="383" mass="41474" precursor="true">MIACRYGSRLLLFCCLLVGMATCLSAADQQVYLSSGGAITVYRIAADTGELTVLQEVKLLGAGPLGLSPDKRLLYATASQPAETGNGTVGAIATFRVLPTGKLERVHQAAVEQRPGYLMSDAAGRFLAGSHYGPGKASIWKLDDQGVYRGETVQQFDLERCAHSAVFAPDNRWLLVPATSPNKVFVQKFDPTNGHVVANDPPFAAGPQQDSMAQQPRHLIFHPTRPLVYTTNERLPPGVGVWQWDAKAGQLELLQTLLTQPQGFTGEITTADLHLTPDARFLYLSNRDSGKLQDRQAIDTIVAFAVDQKTGRLTEVGHYPCEHIPRSFALDDTGRYAYVAGQGDNQLGAYALDSKTGAMTRIAQYPTGKSPSWVLCLTAPGEK</sequence>
<dbReference type="PANTHER" id="PTHR30344:SF1">
    <property type="entry name" value="6-PHOSPHOGLUCONOLACTONASE"/>
    <property type="match status" value="1"/>
</dbReference>
<keyword evidence="2" id="KW-0313">Glucose metabolism</keyword>
<organism evidence="4 5">
    <name type="scientific">Lignipirellula cremea</name>
    <dbReference type="NCBI Taxonomy" id="2528010"/>
    <lineage>
        <taxon>Bacteria</taxon>
        <taxon>Pseudomonadati</taxon>
        <taxon>Planctomycetota</taxon>
        <taxon>Planctomycetia</taxon>
        <taxon>Pirellulales</taxon>
        <taxon>Pirellulaceae</taxon>
        <taxon>Lignipirellula</taxon>
    </lineage>
</organism>
<evidence type="ECO:0000256" key="1">
    <source>
        <dbReference type="ARBA" id="ARBA00005564"/>
    </source>
</evidence>
<evidence type="ECO:0000313" key="5">
    <source>
        <dbReference type="Proteomes" id="UP000317648"/>
    </source>
</evidence>
<dbReference type="GO" id="GO:0005829">
    <property type="term" value="C:cytosol"/>
    <property type="evidence" value="ECO:0007669"/>
    <property type="project" value="TreeGrafter"/>
</dbReference>
<feature type="chain" id="PRO_5022126618" evidence="3">
    <location>
        <begin position="27"/>
        <end position="383"/>
    </location>
</feature>
<comment type="similarity">
    <text evidence="1">Belongs to the cycloisomerase 2 family.</text>
</comment>
<evidence type="ECO:0000256" key="2">
    <source>
        <dbReference type="ARBA" id="ARBA00022526"/>
    </source>
</evidence>
<proteinExistence type="inferred from homology"/>
<dbReference type="EC" id="3.1.1.31" evidence="4"/>
<dbReference type="AlphaFoldDB" id="A0A518DU54"/>
<dbReference type="SUPFAM" id="SSF50974">
    <property type="entry name" value="Nitrous oxide reductase, N-terminal domain"/>
    <property type="match status" value="1"/>
</dbReference>
<keyword evidence="4" id="KW-0378">Hydrolase</keyword>
<keyword evidence="3" id="KW-0732">Signal</keyword>
<dbReference type="InterPro" id="IPR011045">
    <property type="entry name" value="N2O_reductase_N"/>
</dbReference>
<dbReference type="InterPro" id="IPR015943">
    <property type="entry name" value="WD40/YVTN_repeat-like_dom_sf"/>
</dbReference>
<dbReference type="OrthoDB" id="9790815at2"/>
<keyword evidence="2" id="KW-0119">Carbohydrate metabolism</keyword>
<protein>
    <submittedName>
        <fullName evidence="4">6-phosphogluconolactonase</fullName>
        <ecNumber evidence="4">3.1.1.31</ecNumber>
    </submittedName>
</protein>
<evidence type="ECO:0000256" key="3">
    <source>
        <dbReference type="SAM" id="SignalP"/>
    </source>
</evidence>
<name>A0A518DU54_9BACT</name>
<dbReference type="Gene3D" id="2.130.10.10">
    <property type="entry name" value="YVTN repeat-like/Quinoprotein amine dehydrogenase"/>
    <property type="match status" value="1"/>
</dbReference>
<gene>
    <name evidence="4" type="primary">pgl_4</name>
    <name evidence="4" type="ORF">Pla8534_31870</name>
</gene>
<dbReference type="EMBL" id="CP036433">
    <property type="protein sequence ID" value="QDU95372.1"/>
    <property type="molecule type" value="Genomic_DNA"/>
</dbReference>
<dbReference type="GO" id="GO:0017057">
    <property type="term" value="F:6-phosphogluconolactonase activity"/>
    <property type="evidence" value="ECO:0007669"/>
    <property type="project" value="UniProtKB-EC"/>
</dbReference>
<dbReference type="Pfam" id="PF10282">
    <property type="entry name" value="Lactonase"/>
    <property type="match status" value="1"/>
</dbReference>
<dbReference type="GO" id="GO:0006006">
    <property type="term" value="P:glucose metabolic process"/>
    <property type="evidence" value="ECO:0007669"/>
    <property type="project" value="UniProtKB-KW"/>
</dbReference>
<dbReference type="PANTHER" id="PTHR30344">
    <property type="entry name" value="6-PHOSPHOGLUCONOLACTONASE-RELATED"/>
    <property type="match status" value="1"/>
</dbReference>
<dbReference type="SUPFAM" id="SSF63825">
    <property type="entry name" value="YWTD domain"/>
    <property type="match status" value="1"/>
</dbReference>
<dbReference type="InterPro" id="IPR019405">
    <property type="entry name" value="Lactonase_7-beta_prop"/>
</dbReference>
<accession>A0A518DU54</accession>
<evidence type="ECO:0000313" key="4">
    <source>
        <dbReference type="EMBL" id="QDU95372.1"/>
    </source>
</evidence>
<dbReference type="InterPro" id="IPR050282">
    <property type="entry name" value="Cycloisomerase_2"/>
</dbReference>
<dbReference type="RefSeq" id="WP_145054120.1">
    <property type="nucleotide sequence ID" value="NZ_CP036433.1"/>
</dbReference>
<dbReference type="KEGG" id="lcre:Pla8534_31870"/>